<dbReference type="HOGENOM" id="CLU_009646_1_1_1"/>
<feature type="transmembrane region" description="Helical" evidence="6">
    <location>
        <begin position="116"/>
        <end position="136"/>
    </location>
</feature>
<feature type="transmembrane region" description="Helical" evidence="6">
    <location>
        <begin position="350"/>
        <end position="372"/>
    </location>
</feature>
<evidence type="ECO:0000313" key="9">
    <source>
        <dbReference type="Proteomes" id="UP000026962"/>
    </source>
</evidence>
<proteinExistence type="predicted"/>
<evidence type="ECO:0000256" key="2">
    <source>
        <dbReference type="ARBA" id="ARBA00022692"/>
    </source>
</evidence>
<feature type="transmembrane region" description="Helical" evidence="6">
    <location>
        <begin position="275"/>
        <end position="296"/>
    </location>
</feature>
<feature type="transmembrane region" description="Helical" evidence="6">
    <location>
        <begin position="202"/>
        <end position="224"/>
    </location>
</feature>
<dbReference type="eggNOG" id="KOG1303">
    <property type="taxonomic scope" value="Eukaryota"/>
</dbReference>
<sequence>MAGSGWWCWLSLCTKPKQVASESVHGAQLALQRLTAARRCGGGDAACVDVEAGKPCKCGEELHVEATAPWRVAAVDAVHHGKPTSSFTHSVINMVGMLIGLGQLSTPYALENGGWASVFLLVGLGVMCAYTAHLIGKCLDDDTSSKTYQDIGERAFGGKGRVLASAFIYLEIFFALVSYTISLSDNLPLVFSGAVGHIHLPWVRLTATQLLTVAAVLVALPSLWLRDLSTISFLSFAGIVMSLLIFGTVVCAAAFGGVGLGGGYIPALRLERIPAVSGLYMFSYAGHIVFPNIHAAMKDPSAFTRVSVASFAVVTALYTALAFVGASMFGPSVSSQITLSMPPGLAVTRIALWATVLTPVTKYALEFAPFAIQLEHHLPATMSPRARTLVRGCVGSAALLLILALALSVPYFQYVLSLTGSLVSVAISIIFPCAFYLKIRWGRVSRSAVALNAAMIAGGVVLAVVGTASSATSLVQSIQRGHAA</sequence>
<dbReference type="GO" id="GO:0005774">
    <property type="term" value="C:vacuolar membrane"/>
    <property type="evidence" value="ECO:0007669"/>
    <property type="project" value="TreeGrafter"/>
</dbReference>
<evidence type="ECO:0000256" key="3">
    <source>
        <dbReference type="ARBA" id="ARBA00022970"/>
    </source>
</evidence>
<keyword evidence="3" id="KW-0813">Transport</keyword>
<feature type="transmembrane region" description="Helical" evidence="6">
    <location>
        <begin position="393"/>
        <end position="412"/>
    </location>
</feature>
<dbReference type="GO" id="GO:0015179">
    <property type="term" value="F:L-amino acid transmembrane transporter activity"/>
    <property type="evidence" value="ECO:0007669"/>
    <property type="project" value="TreeGrafter"/>
</dbReference>
<evidence type="ECO:0000256" key="5">
    <source>
        <dbReference type="ARBA" id="ARBA00023136"/>
    </source>
</evidence>
<comment type="subcellular location">
    <subcellularLocation>
        <location evidence="1">Membrane</location>
        <topology evidence="1">Multi-pass membrane protein</topology>
    </subcellularLocation>
</comment>
<evidence type="ECO:0000256" key="4">
    <source>
        <dbReference type="ARBA" id="ARBA00022989"/>
    </source>
</evidence>
<dbReference type="EnsemblPlants" id="OPUNC11G09420.1">
    <property type="protein sequence ID" value="OPUNC11G09420.1"/>
    <property type="gene ID" value="OPUNC11G09420"/>
</dbReference>
<dbReference type="PANTHER" id="PTHR22950:SF696">
    <property type="entry name" value="AMINO ACID TRANSPORTER TRANSMEMBRANE DOMAIN-CONTAINING PROTEIN"/>
    <property type="match status" value="1"/>
</dbReference>
<organism evidence="8">
    <name type="scientific">Oryza punctata</name>
    <name type="common">Red rice</name>
    <dbReference type="NCBI Taxonomy" id="4537"/>
    <lineage>
        <taxon>Eukaryota</taxon>
        <taxon>Viridiplantae</taxon>
        <taxon>Streptophyta</taxon>
        <taxon>Embryophyta</taxon>
        <taxon>Tracheophyta</taxon>
        <taxon>Spermatophyta</taxon>
        <taxon>Magnoliopsida</taxon>
        <taxon>Liliopsida</taxon>
        <taxon>Poales</taxon>
        <taxon>Poaceae</taxon>
        <taxon>BOP clade</taxon>
        <taxon>Oryzoideae</taxon>
        <taxon>Oryzeae</taxon>
        <taxon>Oryzinae</taxon>
        <taxon>Oryza</taxon>
    </lineage>
</organism>
<dbReference type="OMA" id="AICYTVC"/>
<keyword evidence="9" id="KW-1185">Reference proteome</keyword>
<name>A0A0E0MET8_ORYPU</name>
<dbReference type="AlphaFoldDB" id="A0A0E0MET8"/>
<feature type="transmembrane region" description="Helical" evidence="6">
    <location>
        <begin position="162"/>
        <end position="182"/>
    </location>
</feature>
<feature type="transmembrane region" description="Helical" evidence="6">
    <location>
        <begin position="418"/>
        <end position="437"/>
    </location>
</feature>
<evidence type="ECO:0000256" key="1">
    <source>
        <dbReference type="ARBA" id="ARBA00004141"/>
    </source>
</evidence>
<evidence type="ECO:0000313" key="8">
    <source>
        <dbReference type="EnsemblPlants" id="OPUNC11G09420.1"/>
    </source>
</evidence>
<feature type="transmembrane region" description="Helical" evidence="6">
    <location>
        <begin position="449"/>
        <end position="468"/>
    </location>
</feature>
<dbReference type="InterPro" id="IPR013057">
    <property type="entry name" value="AA_transpt_TM"/>
</dbReference>
<reference evidence="8" key="1">
    <citation type="submission" date="2015-04" db="UniProtKB">
        <authorList>
            <consortium name="EnsemblPlants"/>
        </authorList>
    </citation>
    <scope>IDENTIFICATION</scope>
</reference>
<keyword evidence="2 6" id="KW-0812">Transmembrane</keyword>
<dbReference type="Gramene" id="OPUNC11G09420.1">
    <property type="protein sequence ID" value="OPUNC11G09420.1"/>
    <property type="gene ID" value="OPUNC11G09420"/>
</dbReference>
<accession>A0A0E0MET8</accession>
<feature type="transmembrane region" description="Helical" evidence="6">
    <location>
        <begin position="308"/>
        <end position="330"/>
    </location>
</feature>
<protein>
    <recommendedName>
        <fullName evidence="7">Amino acid transporter transmembrane domain-containing protein</fullName>
    </recommendedName>
</protein>
<feature type="transmembrane region" description="Helical" evidence="6">
    <location>
        <begin position="231"/>
        <end position="255"/>
    </location>
</feature>
<dbReference type="Proteomes" id="UP000026962">
    <property type="component" value="Chromosome 11"/>
</dbReference>
<evidence type="ECO:0000256" key="6">
    <source>
        <dbReference type="SAM" id="Phobius"/>
    </source>
</evidence>
<dbReference type="STRING" id="4537.A0A0E0MET8"/>
<dbReference type="PANTHER" id="PTHR22950">
    <property type="entry name" value="AMINO ACID TRANSPORTER"/>
    <property type="match status" value="1"/>
</dbReference>
<reference evidence="8" key="2">
    <citation type="submission" date="2018-05" db="EMBL/GenBank/DDBJ databases">
        <title>OpunRS2 (Oryza punctata Reference Sequence Version 2).</title>
        <authorList>
            <person name="Zhang J."/>
            <person name="Kudrna D."/>
            <person name="Lee S."/>
            <person name="Talag J."/>
            <person name="Welchert J."/>
            <person name="Wing R.A."/>
        </authorList>
    </citation>
    <scope>NUCLEOTIDE SEQUENCE [LARGE SCALE GENOMIC DNA]</scope>
</reference>
<keyword evidence="5 6" id="KW-0472">Membrane</keyword>
<evidence type="ECO:0000259" key="7">
    <source>
        <dbReference type="Pfam" id="PF01490"/>
    </source>
</evidence>
<dbReference type="Pfam" id="PF01490">
    <property type="entry name" value="Aa_trans"/>
    <property type="match status" value="1"/>
</dbReference>
<keyword evidence="3" id="KW-0029">Amino-acid transport</keyword>
<keyword evidence="4 6" id="KW-1133">Transmembrane helix</keyword>
<feature type="domain" description="Amino acid transporter transmembrane" evidence="7">
    <location>
        <begin position="84"/>
        <end position="469"/>
    </location>
</feature>